<organism evidence="9">
    <name type="scientific">hydrocarbon metagenome</name>
    <dbReference type="NCBI Taxonomy" id="938273"/>
    <lineage>
        <taxon>unclassified sequences</taxon>
        <taxon>metagenomes</taxon>
        <taxon>ecological metagenomes</taxon>
    </lineage>
</organism>
<keyword evidence="6" id="KW-0028">Amino-acid biosynthesis</keyword>
<dbReference type="PANTHER" id="PTHR42789">
    <property type="entry name" value="D-ISOMER SPECIFIC 2-HYDROXYACID DEHYDROGENASE FAMILY PROTEIN (AFU_ORTHOLOGUE AFUA_6G10090)"/>
    <property type="match status" value="1"/>
</dbReference>
<dbReference type="EMBL" id="LNQE01000716">
    <property type="protein sequence ID" value="KUG25321.1"/>
    <property type="molecule type" value="Genomic_DNA"/>
</dbReference>
<keyword evidence="4 9" id="KW-0560">Oxidoreductase</keyword>
<dbReference type="GO" id="GO:0004617">
    <property type="term" value="F:phosphoglycerate dehydrogenase activity"/>
    <property type="evidence" value="ECO:0007669"/>
    <property type="project" value="UniProtKB-EC"/>
</dbReference>
<evidence type="ECO:0000256" key="4">
    <source>
        <dbReference type="ARBA" id="ARBA00023002"/>
    </source>
</evidence>
<evidence type="ECO:0000256" key="3">
    <source>
        <dbReference type="ARBA" id="ARBA00013143"/>
    </source>
</evidence>
<comment type="similarity">
    <text evidence="2">Belongs to the D-isomer specific 2-hydroxyacid dehydrogenase family.</text>
</comment>
<dbReference type="Pfam" id="PF00389">
    <property type="entry name" value="2-Hacid_dh"/>
    <property type="match status" value="1"/>
</dbReference>
<dbReference type="InterPro" id="IPR050857">
    <property type="entry name" value="D-2-hydroxyacid_DH"/>
</dbReference>
<dbReference type="InterPro" id="IPR029753">
    <property type="entry name" value="D-isomer_DH_CS"/>
</dbReference>
<dbReference type="UniPathway" id="UPA00135">
    <property type="reaction ID" value="UER00196"/>
</dbReference>
<comment type="catalytic activity">
    <reaction evidence="7">
        <text>(2R)-3-phosphoglycerate + NAD(+) = 3-phosphooxypyruvate + NADH + H(+)</text>
        <dbReference type="Rhea" id="RHEA:12641"/>
        <dbReference type="ChEBI" id="CHEBI:15378"/>
        <dbReference type="ChEBI" id="CHEBI:18110"/>
        <dbReference type="ChEBI" id="CHEBI:57540"/>
        <dbReference type="ChEBI" id="CHEBI:57945"/>
        <dbReference type="ChEBI" id="CHEBI:58272"/>
        <dbReference type="EC" id="1.1.1.95"/>
    </reaction>
</comment>
<keyword evidence="6" id="KW-0718">Serine biosynthesis</keyword>
<dbReference type="GO" id="GO:0006564">
    <property type="term" value="P:L-serine biosynthetic process"/>
    <property type="evidence" value="ECO:0007669"/>
    <property type="project" value="UniProtKB-KW"/>
</dbReference>
<protein>
    <recommendedName>
        <fullName evidence="3">phosphoglycerate dehydrogenase</fullName>
        <ecNumber evidence="3">1.1.1.95</ecNumber>
    </recommendedName>
</protein>
<dbReference type="PROSITE" id="PS00670">
    <property type="entry name" value="D_2_HYDROXYACID_DH_2"/>
    <property type="match status" value="1"/>
</dbReference>
<dbReference type="PROSITE" id="PS51671">
    <property type="entry name" value="ACT"/>
    <property type="match status" value="1"/>
</dbReference>
<dbReference type="AlphaFoldDB" id="A0A0W8FWZ1"/>
<dbReference type="InterPro" id="IPR006139">
    <property type="entry name" value="D-isomer_2_OHA_DH_cat_dom"/>
</dbReference>
<comment type="pathway">
    <text evidence="1">Amino-acid biosynthesis; L-serine biosynthesis; L-serine from 3-phospho-D-glycerate: step 1/3.</text>
</comment>
<evidence type="ECO:0000313" key="9">
    <source>
        <dbReference type="EMBL" id="KUG25321.1"/>
    </source>
</evidence>
<evidence type="ECO:0000256" key="6">
    <source>
        <dbReference type="ARBA" id="ARBA00023299"/>
    </source>
</evidence>
<dbReference type="InterPro" id="IPR036291">
    <property type="entry name" value="NAD(P)-bd_dom_sf"/>
</dbReference>
<reference evidence="9" key="1">
    <citation type="journal article" date="2015" name="Proc. Natl. Acad. Sci. U.S.A.">
        <title>Networks of energetic and metabolic interactions define dynamics in microbial communities.</title>
        <authorList>
            <person name="Embree M."/>
            <person name="Liu J.K."/>
            <person name="Al-Bassam M.M."/>
            <person name="Zengler K."/>
        </authorList>
    </citation>
    <scope>NUCLEOTIDE SEQUENCE</scope>
</reference>
<proteinExistence type="inferred from homology"/>
<dbReference type="InterPro" id="IPR006140">
    <property type="entry name" value="D-isomer_DH_NAD-bd"/>
</dbReference>
<dbReference type="SUPFAM" id="SSF55021">
    <property type="entry name" value="ACT-like"/>
    <property type="match status" value="1"/>
</dbReference>
<dbReference type="Gene3D" id="3.30.70.260">
    <property type="match status" value="1"/>
</dbReference>
<evidence type="ECO:0000256" key="2">
    <source>
        <dbReference type="ARBA" id="ARBA00005854"/>
    </source>
</evidence>
<dbReference type="SUPFAM" id="SSF51735">
    <property type="entry name" value="NAD(P)-binding Rossmann-fold domains"/>
    <property type="match status" value="1"/>
</dbReference>
<dbReference type="InterPro" id="IPR045865">
    <property type="entry name" value="ACT-like_dom_sf"/>
</dbReference>
<evidence type="ECO:0000259" key="8">
    <source>
        <dbReference type="PROSITE" id="PS51671"/>
    </source>
</evidence>
<evidence type="ECO:0000256" key="1">
    <source>
        <dbReference type="ARBA" id="ARBA00005216"/>
    </source>
</evidence>
<evidence type="ECO:0000256" key="5">
    <source>
        <dbReference type="ARBA" id="ARBA00023027"/>
    </source>
</evidence>
<gene>
    <name evidence="9" type="ORF">ASZ90_004856</name>
</gene>
<comment type="caution">
    <text evidence="9">The sequence shown here is derived from an EMBL/GenBank/DDBJ whole genome shotgun (WGS) entry which is preliminary data.</text>
</comment>
<dbReference type="FunFam" id="3.40.50.720:FF:000041">
    <property type="entry name" value="D-3-phosphoglycerate dehydrogenase"/>
    <property type="match status" value="1"/>
</dbReference>
<name>A0A0W8FWZ1_9ZZZZ</name>
<evidence type="ECO:0000256" key="7">
    <source>
        <dbReference type="ARBA" id="ARBA00048731"/>
    </source>
</evidence>
<dbReference type="GO" id="GO:0047545">
    <property type="term" value="F:(S)-2-hydroxyglutarate dehydrogenase activity"/>
    <property type="evidence" value="ECO:0007669"/>
    <property type="project" value="UniProtKB-ARBA"/>
</dbReference>
<dbReference type="InterPro" id="IPR002912">
    <property type="entry name" value="ACT_dom"/>
</dbReference>
<keyword evidence="5" id="KW-0520">NAD</keyword>
<dbReference type="PANTHER" id="PTHR42789:SF1">
    <property type="entry name" value="D-ISOMER SPECIFIC 2-HYDROXYACID DEHYDROGENASE FAMILY PROTEIN (AFU_ORTHOLOGUE AFUA_6G10090)"/>
    <property type="match status" value="1"/>
</dbReference>
<feature type="domain" description="ACT" evidence="8">
    <location>
        <begin position="326"/>
        <end position="398"/>
    </location>
</feature>
<dbReference type="Pfam" id="PF02826">
    <property type="entry name" value="2-Hacid_dh_C"/>
    <property type="match status" value="1"/>
</dbReference>
<dbReference type="Gene3D" id="3.40.50.720">
    <property type="entry name" value="NAD(P)-binding Rossmann-like Domain"/>
    <property type="match status" value="2"/>
</dbReference>
<dbReference type="EC" id="1.1.1.95" evidence="3"/>
<dbReference type="GO" id="GO:0051287">
    <property type="term" value="F:NAD binding"/>
    <property type="evidence" value="ECO:0007669"/>
    <property type="project" value="InterPro"/>
</dbReference>
<accession>A0A0W8FWZ1</accession>
<dbReference type="SUPFAM" id="SSF52283">
    <property type="entry name" value="Formate/glycerate dehydrogenase catalytic domain-like"/>
    <property type="match status" value="1"/>
</dbReference>
<dbReference type="CDD" id="cd12173">
    <property type="entry name" value="PGDH_4"/>
    <property type="match status" value="1"/>
</dbReference>
<sequence>MSEKMKVLIADKLPDQYIKKLQDHDLEVIYDPKLGENDLPAAAKDVDIIVVRSTVVNAETIEKAEKLNLIIRAGAGYNNINVTAANKKGVYVANCPGKNAIAVAELTMGLMIALDRQIPDNVSDFRLGKWNKAAYSKGKGLFGKTIAIVGLGNIGREVAIRARAFGMNVYGKDISRIEGVEYKDFSEFDQVLPLADVVSLHLPLTQSTKGLFNEKMFSYMKDGAYFINTSRPGVVDEDALIKAVKEKGIRAGLDVFADEPEGKTGEVKSKLQGVDGIYVTHHIGASTEQAQNAVAEEAVHIILDFINSGVISHWVNRARITDAHYQLVVKHYDKPGVLASIMDVLRQGDINIEEVENIIFEGGIVACCTMKLKIEATNEMLAAIRTNPNVLTVSHTAI</sequence>
<dbReference type="PROSITE" id="PS00671">
    <property type="entry name" value="D_2_HYDROXYACID_DH_3"/>
    <property type="match status" value="1"/>
</dbReference>